<dbReference type="STRING" id="192904.SAMN04488514_110150"/>
<feature type="transmembrane region" description="Helical" evidence="1">
    <location>
        <begin position="164"/>
        <end position="182"/>
    </location>
</feature>
<keyword evidence="1" id="KW-1133">Transmembrane helix</keyword>
<organism evidence="2 3">
    <name type="scientific">Kriegella aquimaris</name>
    <dbReference type="NCBI Taxonomy" id="192904"/>
    <lineage>
        <taxon>Bacteria</taxon>
        <taxon>Pseudomonadati</taxon>
        <taxon>Bacteroidota</taxon>
        <taxon>Flavobacteriia</taxon>
        <taxon>Flavobacteriales</taxon>
        <taxon>Flavobacteriaceae</taxon>
        <taxon>Kriegella</taxon>
    </lineage>
</organism>
<sequence>MISYLRNRLKLDNTNDQISFASLCSICLLYAFSHPYPQVISVLELGVGLFLGIAFLMTVLHLKKSLYSLLLLAALSAIFFWPLIVGLVGGSSLGNIIRDIVPFLYLCFACLFLIRRNEGRTFFKAVHRTLPWLLTVVGILFSIREVLPFIGDILAKKGIVWLEMHLLIQSSAVTFAMCFLLLKGCNLIHLGKYFKGFGLLFLSLIPFMGTYLAVMRAPTAFYVLFILLAMFIWPVSILRKAVIGGVAFFIFIIASGPATISPYLENLTNKQKNHGNNGKVEEIVQITELTFDRPQYAQLLGQGWGSSWASPAVQTRLHPGKRISYAHSFIAYSILKFGLSGYLISLLLVILVFYLFASTWMKAKAFSYDGTVLFSSIPPLLIGIFLEPNYKTLDFSITLLILISVYKVLQSKSYETNTE</sequence>
<feature type="transmembrane region" description="Helical" evidence="1">
    <location>
        <begin position="96"/>
        <end position="114"/>
    </location>
</feature>
<feature type="transmembrane region" description="Helical" evidence="1">
    <location>
        <begin position="245"/>
        <end position="264"/>
    </location>
</feature>
<feature type="transmembrane region" description="Helical" evidence="1">
    <location>
        <begin position="43"/>
        <end position="62"/>
    </location>
</feature>
<evidence type="ECO:0000256" key="1">
    <source>
        <dbReference type="SAM" id="Phobius"/>
    </source>
</evidence>
<dbReference type="EMBL" id="FNGV01000010">
    <property type="protein sequence ID" value="SDM55835.1"/>
    <property type="molecule type" value="Genomic_DNA"/>
</dbReference>
<feature type="transmembrane region" description="Helical" evidence="1">
    <location>
        <begin position="126"/>
        <end position="144"/>
    </location>
</feature>
<feature type="transmembrane region" description="Helical" evidence="1">
    <location>
        <begin position="194"/>
        <end position="214"/>
    </location>
</feature>
<feature type="transmembrane region" description="Helical" evidence="1">
    <location>
        <begin position="329"/>
        <end position="356"/>
    </location>
</feature>
<evidence type="ECO:0008006" key="4">
    <source>
        <dbReference type="Google" id="ProtNLM"/>
    </source>
</evidence>
<dbReference type="RefSeq" id="WP_089892739.1">
    <property type="nucleotide sequence ID" value="NZ_FNGV01000010.1"/>
</dbReference>
<evidence type="ECO:0000313" key="3">
    <source>
        <dbReference type="Proteomes" id="UP000199440"/>
    </source>
</evidence>
<reference evidence="2 3" key="1">
    <citation type="submission" date="2016-10" db="EMBL/GenBank/DDBJ databases">
        <authorList>
            <person name="de Groot N.N."/>
        </authorList>
    </citation>
    <scope>NUCLEOTIDE SEQUENCE [LARGE SCALE GENOMIC DNA]</scope>
    <source>
        <strain evidence="2 3">DSM 19886</strain>
    </source>
</reference>
<proteinExistence type="predicted"/>
<evidence type="ECO:0000313" key="2">
    <source>
        <dbReference type="EMBL" id="SDM55835.1"/>
    </source>
</evidence>
<keyword evidence="3" id="KW-1185">Reference proteome</keyword>
<keyword evidence="1" id="KW-0812">Transmembrane</keyword>
<feature type="transmembrane region" description="Helical" evidence="1">
    <location>
        <begin position="220"/>
        <end position="238"/>
    </location>
</feature>
<protein>
    <recommendedName>
        <fullName evidence="4">O-antigen ligase like membrane protein</fullName>
    </recommendedName>
</protein>
<dbReference type="Proteomes" id="UP000199440">
    <property type="component" value="Unassembled WGS sequence"/>
</dbReference>
<gene>
    <name evidence="2" type="ORF">SAMN04488514_110150</name>
</gene>
<name>A0A1G9U8H8_9FLAO</name>
<feature type="transmembrane region" description="Helical" evidence="1">
    <location>
        <begin position="69"/>
        <end position="90"/>
    </location>
</feature>
<accession>A0A1G9U8H8</accession>
<dbReference type="AlphaFoldDB" id="A0A1G9U8H8"/>
<keyword evidence="1" id="KW-0472">Membrane</keyword>